<comment type="caution">
    <text evidence="2">The sequence shown here is derived from an EMBL/GenBank/DDBJ whole genome shotgun (WGS) entry which is preliminary data.</text>
</comment>
<reference evidence="2" key="1">
    <citation type="submission" date="2021-05" db="EMBL/GenBank/DDBJ databases">
        <authorList>
            <person name="Stine C."/>
        </authorList>
    </citation>
    <scope>NUCLEOTIDE SEQUENCE</scope>
    <source>
        <strain evidence="2">TDS0091212</strain>
    </source>
</reference>
<gene>
    <name evidence="2" type="ORF">KIN13_06400</name>
</gene>
<evidence type="ECO:0000256" key="1">
    <source>
        <dbReference type="SAM" id="MobiDB-lite"/>
    </source>
</evidence>
<dbReference type="Proteomes" id="UP001196338">
    <property type="component" value="Unassembled WGS sequence"/>
</dbReference>
<organism evidence="2 3">
    <name type="scientific">Vibrio cholerae</name>
    <dbReference type="NCBI Taxonomy" id="666"/>
    <lineage>
        <taxon>Bacteria</taxon>
        <taxon>Pseudomonadati</taxon>
        <taxon>Pseudomonadota</taxon>
        <taxon>Gammaproteobacteria</taxon>
        <taxon>Vibrionales</taxon>
        <taxon>Vibrionaceae</taxon>
        <taxon>Vibrio</taxon>
    </lineage>
</organism>
<evidence type="ECO:0000313" key="3">
    <source>
        <dbReference type="Proteomes" id="UP001196338"/>
    </source>
</evidence>
<accession>A0AAW4KRG5</accession>
<reference evidence="2" key="2">
    <citation type="submission" date="2023-08" db="EMBL/GenBank/DDBJ databases">
        <title>Vibrio cholerae Outbreaks in Tanzania Exemplify Founder Flush: Simultaneous Increases in Population Size and Genetic Diversity.</title>
        <authorList>
            <person name="Debes A.K."/>
            <person name="Mohammed A."/>
            <person name="Maseke I."/>
            <person name="Almeida M."/>
            <person name="Li S."/>
            <person name="Matimba H."/>
            <person name="Joachim A."/>
            <person name="Mizinduko M."/>
            <person name="Nyanga S."/>
            <person name="Kelly M."/>
            <person name="Kachwamba Y."/>
            <person name="Schaffer A.M."/>
            <person name="Nyanga A.S."/>
            <person name="Mghamba J."/>
            <person name="Mosha F.S."/>
            <person name="Sack D.A."/>
            <person name="Stine O.C."/>
        </authorList>
    </citation>
    <scope>NUCLEOTIDE SEQUENCE</scope>
    <source>
        <strain evidence="2">TDS0091212</strain>
    </source>
</reference>
<proteinExistence type="predicted"/>
<evidence type="ECO:0000313" key="2">
    <source>
        <dbReference type="EMBL" id="MBS7673064.1"/>
    </source>
</evidence>
<dbReference type="RefSeq" id="WP_213420896.1">
    <property type="nucleotide sequence ID" value="NZ_JAHBND010000319.1"/>
</dbReference>
<feature type="region of interest" description="Disordered" evidence="1">
    <location>
        <begin position="1"/>
        <end position="24"/>
    </location>
</feature>
<name>A0AAW4KRG5_VIBCL</name>
<dbReference type="AlphaFoldDB" id="A0AAW4KRG5"/>
<sequence length="82" mass="9203">RRLVWGDSREPNVNSPQKAKPPEGGFIRHAAELASPLLRRWINPEKDPDSCQLSLVTEQLWASGNLNTSWLVCMSHPVDPDS</sequence>
<protein>
    <submittedName>
        <fullName evidence="2">Uncharacterized protein</fullName>
    </submittedName>
</protein>
<dbReference type="EMBL" id="JAHBND010000319">
    <property type="protein sequence ID" value="MBS7673064.1"/>
    <property type="molecule type" value="Genomic_DNA"/>
</dbReference>
<feature type="non-terminal residue" evidence="2">
    <location>
        <position position="1"/>
    </location>
</feature>